<dbReference type="Pfam" id="PF00712">
    <property type="entry name" value="DNA_pol3_beta"/>
    <property type="match status" value="1"/>
</dbReference>
<dbReference type="GO" id="GO:0003887">
    <property type="term" value="F:DNA-directed DNA polymerase activity"/>
    <property type="evidence" value="ECO:0007669"/>
    <property type="project" value="UniProtKB-UniRule"/>
</dbReference>
<dbReference type="InterPro" id="IPR022635">
    <property type="entry name" value="DNA_polIII_beta_C"/>
</dbReference>
<dbReference type="PANTHER" id="PTHR30478">
    <property type="entry name" value="DNA POLYMERASE III SUBUNIT BETA"/>
    <property type="match status" value="1"/>
</dbReference>
<evidence type="ECO:0000256" key="4">
    <source>
        <dbReference type="ARBA" id="ARBA00022679"/>
    </source>
</evidence>
<evidence type="ECO:0000259" key="10">
    <source>
        <dbReference type="Pfam" id="PF00712"/>
    </source>
</evidence>
<comment type="similarity">
    <text evidence="2 9">Belongs to the beta sliding clamp family.</text>
</comment>
<comment type="subcellular location">
    <subcellularLocation>
        <location evidence="1 9">Cytoplasm</location>
    </subcellularLocation>
</comment>
<proteinExistence type="inferred from homology"/>
<accession>A0A1G2ECK3</accession>
<dbReference type="InterPro" id="IPR022637">
    <property type="entry name" value="DNA_polIII_beta_cen"/>
</dbReference>
<dbReference type="AlphaFoldDB" id="A0A1G2ECK3"/>
<evidence type="ECO:0000256" key="3">
    <source>
        <dbReference type="ARBA" id="ARBA00022490"/>
    </source>
</evidence>
<reference evidence="13 14" key="1">
    <citation type="journal article" date="2016" name="Nat. Commun.">
        <title>Thousands of microbial genomes shed light on interconnected biogeochemical processes in an aquifer system.</title>
        <authorList>
            <person name="Anantharaman K."/>
            <person name="Brown C.T."/>
            <person name="Hug L.A."/>
            <person name="Sharon I."/>
            <person name="Castelle C.J."/>
            <person name="Probst A.J."/>
            <person name="Thomas B.C."/>
            <person name="Singh A."/>
            <person name="Wilkins M.J."/>
            <person name="Karaoz U."/>
            <person name="Brodie E.L."/>
            <person name="Williams K.H."/>
            <person name="Hubbard S.S."/>
            <person name="Banfield J.F."/>
        </authorList>
    </citation>
    <scope>NUCLEOTIDE SEQUENCE [LARGE SCALE GENOMIC DNA]</scope>
</reference>
<name>A0A1G2ECK3_9BACT</name>
<comment type="caution">
    <text evidence="13">The sequence shown here is derived from an EMBL/GenBank/DDBJ whole genome shotgun (WGS) entry which is preliminary data.</text>
</comment>
<dbReference type="Pfam" id="PF02768">
    <property type="entry name" value="DNA_pol3_beta_3"/>
    <property type="match status" value="1"/>
</dbReference>
<comment type="subunit">
    <text evidence="9">Forms a ring-shaped head-to-tail homodimer around DNA.</text>
</comment>
<comment type="function">
    <text evidence="9">Confers DNA tethering and processivity to DNA polymerases and other proteins. Acts as a clamp, forming a ring around DNA (a reaction catalyzed by the clamp-loading complex) which diffuses in an ATP-independent manner freely and bidirectionally along dsDNA. Initially characterized for its ability to contact the catalytic subunit of DNA polymerase III (Pol III), a complex, multichain enzyme responsible for most of the replicative synthesis in bacteria; Pol III exhibits 3'-5' exonuclease proofreading activity. The beta chain is required for initiation of replication as well as for processivity of DNA replication.</text>
</comment>
<dbReference type="SMART" id="SM00480">
    <property type="entry name" value="POL3Bc"/>
    <property type="match status" value="1"/>
</dbReference>
<evidence type="ECO:0000256" key="6">
    <source>
        <dbReference type="ARBA" id="ARBA00022705"/>
    </source>
</evidence>
<keyword evidence="7 9" id="KW-0239">DNA-directed DNA polymerase</keyword>
<dbReference type="Gene3D" id="3.10.150.10">
    <property type="entry name" value="DNA Polymerase III, subunit A, domain 2"/>
    <property type="match status" value="1"/>
</dbReference>
<feature type="domain" description="DNA polymerase III beta sliding clamp central" evidence="11">
    <location>
        <begin position="145"/>
        <end position="251"/>
    </location>
</feature>
<dbReference type="GO" id="GO:0006271">
    <property type="term" value="P:DNA strand elongation involved in DNA replication"/>
    <property type="evidence" value="ECO:0007669"/>
    <property type="project" value="TreeGrafter"/>
</dbReference>
<evidence type="ECO:0000256" key="7">
    <source>
        <dbReference type="ARBA" id="ARBA00022932"/>
    </source>
</evidence>
<dbReference type="InterPro" id="IPR046938">
    <property type="entry name" value="DNA_clamp_sf"/>
</dbReference>
<dbReference type="GO" id="GO:0005737">
    <property type="term" value="C:cytoplasm"/>
    <property type="evidence" value="ECO:0007669"/>
    <property type="project" value="UniProtKB-SubCell"/>
</dbReference>
<evidence type="ECO:0000313" key="14">
    <source>
        <dbReference type="Proteomes" id="UP000176406"/>
    </source>
</evidence>
<dbReference type="CDD" id="cd00140">
    <property type="entry name" value="beta_clamp"/>
    <property type="match status" value="1"/>
</dbReference>
<evidence type="ECO:0000256" key="9">
    <source>
        <dbReference type="PIRNR" id="PIRNR000804"/>
    </source>
</evidence>
<dbReference type="Gene3D" id="3.70.10.10">
    <property type="match status" value="1"/>
</dbReference>
<evidence type="ECO:0000313" key="13">
    <source>
        <dbReference type="EMBL" id="OGZ23536.1"/>
    </source>
</evidence>
<evidence type="ECO:0000256" key="1">
    <source>
        <dbReference type="ARBA" id="ARBA00004496"/>
    </source>
</evidence>
<feature type="domain" description="DNA polymerase III beta sliding clamp N-terminal" evidence="10">
    <location>
        <begin position="1"/>
        <end position="118"/>
    </location>
</feature>
<organism evidence="13 14">
    <name type="scientific">Candidatus Nealsonbacteria bacterium RIFCSPLOWO2_01_FULL_41_9</name>
    <dbReference type="NCBI Taxonomy" id="1801671"/>
    <lineage>
        <taxon>Bacteria</taxon>
        <taxon>Candidatus Nealsoniibacteriota</taxon>
    </lineage>
</organism>
<feature type="domain" description="DNA polymerase III beta sliding clamp C-terminal" evidence="12">
    <location>
        <begin position="254"/>
        <end position="376"/>
    </location>
</feature>
<evidence type="ECO:0000256" key="5">
    <source>
        <dbReference type="ARBA" id="ARBA00022695"/>
    </source>
</evidence>
<dbReference type="NCBIfam" id="TIGR00663">
    <property type="entry name" value="dnan"/>
    <property type="match status" value="1"/>
</dbReference>
<keyword evidence="6 9" id="KW-0235">DNA replication</keyword>
<evidence type="ECO:0000259" key="11">
    <source>
        <dbReference type="Pfam" id="PF02767"/>
    </source>
</evidence>
<keyword evidence="4 9" id="KW-0808">Transferase</keyword>
<sequence length="379" mass="42184">MQLTILQEKLKEGLNLTGRICSKLTTLPILGNILFRAEKNFLILSATDLEIGVKRRALTKIEEEGEVVLPSQTTSSLVGLFPNKPIKINSKNLQVSFECDNYQSNFKSLSPDEFPIIPLNIDGEYLKFPSRNFCQGLSQVVGLTSPSTAKPEISGVYFLFQDNLIKIVATDSFRLGEKIIYLEKKEGTVKNQSLILPQKAARELINIFGELGGDLKIYFSPNQVIFESQMEEANAPQVQFVSRLVEGEFPNYQEIIPKKSETQISLSGKELLNQVKSASVFSGKTNEIKIEVNSKKGTVEISSQSADVGEYKSQIPAKIKGGDVHASFNYRFLIDGLLNINPEKEKEVVLELTGQEGPAVLKPQGDQSYLYILMPIKKD</sequence>
<dbReference type="GO" id="GO:0003677">
    <property type="term" value="F:DNA binding"/>
    <property type="evidence" value="ECO:0007669"/>
    <property type="project" value="UniProtKB-UniRule"/>
</dbReference>
<keyword evidence="8" id="KW-0238">DNA-binding</keyword>
<keyword evidence="3 9" id="KW-0963">Cytoplasm</keyword>
<dbReference type="SUPFAM" id="SSF55979">
    <property type="entry name" value="DNA clamp"/>
    <property type="match status" value="3"/>
</dbReference>
<dbReference type="GO" id="GO:0008408">
    <property type="term" value="F:3'-5' exonuclease activity"/>
    <property type="evidence" value="ECO:0007669"/>
    <property type="project" value="InterPro"/>
</dbReference>
<dbReference type="Proteomes" id="UP000176406">
    <property type="component" value="Unassembled WGS sequence"/>
</dbReference>
<dbReference type="PIRSF" id="PIRSF000804">
    <property type="entry name" value="DNA_pol_III_b"/>
    <property type="match status" value="1"/>
</dbReference>
<keyword evidence="5 9" id="KW-0548">Nucleotidyltransferase</keyword>
<evidence type="ECO:0000256" key="2">
    <source>
        <dbReference type="ARBA" id="ARBA00010752"/>
    </source>
</evidence>
<dbReference type="EMBL" id="MHMG01000014">
    <property type="protein sequence ID" value="OGZ23536.1"/>
    <property type="molecule type" value="Genomic_DNA"/>
</dbReference>
<dbReference type="PANTHER" id="PTHR30478:SF0">
    <property type="entry name" value="BETA SLIDING CLAMP"/>
    <property type="match status" value="1"/>
</dbReference>
<evidence type="ECO:0000256" key="8">
    <source>
        <dbReference type="ARBA" id="ARBA00023125"/>
    </source>
</evidence>
<gene>
    <name evidence="13" type="ORF">A3A08_01550</name>
</gene>
<protein>
    <recommendedName>
        <fullName evidence="9">Beta sliding clamp</fullName>
    </recommendedName>
</protein>
<dbReference type="InterPro" id="IPR022634">
    <property type="entry name" value="DNA_polIII_beta_N"/>
</dbReference>
<evidence type="ECO:0000259" key="12">
    <source>
        <dbReference type="Pfam" id="PF02768"/>
    </source>
</evidence>
<dbReference type="Pfam" id="PF02767">
    <property type="entry name" value="DNA_pol3_beta_2"/>
    <property type="match status" value="1"/>
</dbReference>
<dbReference type="InterPro" id="IPR001001">
    <property type="entry name" value="DNA_polIII_beta"/>
</dbReference>
<dbReference type="GO" id="GO:0009360">
    <property type="term" value="C:DNA polymerase III complex"/>
    <property type="evidence" value="ECO:0007669"/>
    <property type="project" value="InterPro"/>
</dbReference>